<keyword evidence="1" id="KW-1133">Transmembrane helix</keyword>
<keyword evidence="1" id="KW-0472">Membrane</keyword>
<evidence type="ECO:0000313" key="4">
    <source>
        <dbReference type="EMBL" id="QFY43121.1"/>
    </source>
</evidence>
<dbReference type="Proteomes" id="UP000325755">
    <property type="component" value="Chromosome"/>
</dbReference>
<dbReference type="InterPro" id="IPR011856">
    <property type="entry name" value="tRNA_endonuc-like_dom_sf"/>
</dbReference>
<dbReference type="InterPro" id="IPR007560">
    <property type="entry name" value="Restrct_endonuc_IV_Mrr"/>
</dbReference>
<dbReference type="InterPro" id="IPR052906">
    <property type="entry name" value="Type_IV_Methyl-Rstrct_Enzyme"/>
</dbReference>
<dbReference type="InParanoid" id="A0A5Q0BLM6"/>
<evidence type="ECO:0000256" key="2">
    <source>
        <dbReference type="SAM" id="SignalP"/>
    </source>
</evidence>
<keyword evidence="4" id="KW-0255">Endonuclease</keyword>
<dbReference type="EMBL" id="CP044205">
    <property type="protein sequence ID" value="QFY43121.1"/>
    <property type="molecule type" value="Genomic_DNA"/>
</dbReference>
<dbReference type="Gene3D" id="3.40.1350.10">
    <property type="match status" value="1"/>
</dbReference>
<gene>
    <name evidence="4" type="ORF">F6R98_11235</name>
</gene>
<dbReference type="GO" id="GO:0003677">
    <property type="term" value="F:DNA binding"/>
    <property type="evidence" value="ECO:0007669"/>
    <property type="project" value="InterPro"/>
</dbReference>
<organism evidence="4 5">
    <name type="scientific">Candidatus Methylospira mobilis</name>
    <dbReference type="NCBI Taxonomy" id="1808979"/>
    <lineage>
        <taxon>Bacteria</taxon>
        <taxon>Pseudomonadati</taxon>
        <taxon>Pseudomonadota</taxon>
        <taxon>Gammaproteobacteria</taxon>
        <taxon>Methylococcales</taxon>
        <taxon>Methylococcaceae</taxon>
        <taxon>Candidatus Methylospira</taxon>
    </lineage>
</organism>
<keyword evidence="5" id="KW-1185">Reference proteome</keyword>
<dbReference type="GO" id="GO:0009307">
    <property type="term" value="P:DNA restriction-modification system"/>
    <property type="evidence" value="ECO:0007669"/>
    <property type="project" value="InterPro"/>
</dbReference>
<dbReference type="GO" id="GO:0015666">
    <property type="term" value="F:restriction endodeoxyribonuclease activity"/>
    <property type="evidence" value="ECO:0007669"/>
    <property type="project" value="TreeGrafter"/>
</dbReference>
<keyword evidence="1" id="KW-0812">Transmembrane</keyword>
<proteinExistence type="predicted"/>
<keyword evidence="4" id="KW-0378">Hydrolase</keyword>
<dbReference type="Pfam" id="PF04471">
    <property type="entry name" value="Mrr_cat"/>
    <property type="match status" value="1"/>
</dbReference>
<keyword evidence="2" id="KW-0732">Signal</keyword>
<accession>A0A5Q0BLM6</accession>
<dbReference type="AlphaFoldDB" id="A0A5Q0BLM6"/>
<feature type="transmembrane region" description="Helical" evidence="1">
    <location>
        <begin position="162"/>
        <end position="181"/>
    </location>
</feature>
<evidence type="ECO:0000256" key="1">
    <source>
        <dbReference type="SAM" id="Phobius"/>
    </source>
</evidence>
<dbReference type="PANTHER" id="PTHR30015">
    <property type="entry name" value="MRR RESTRICTION SYSTEM PROTEIN"/>
    <property type="match status" value="1"/>
</dbReference>
<dbReference type="RefSeq" id="WP_153249105.1">
    <property type="nucleotide sequence ID" value="NZ_CP044205.1"/>
</dbReference>
<feature type="signal peptide" evidence="2">
    <location>
        <begin position="1"/>
        <end position="25"/>
    </location>
</feature>
<feature type="chain" id="PRO_5025040826" evidence="2">
    <location>
        <begin position="26"/>
        <end position="400"/>
    </location>
</feature>
<keyword evidence="4" id="KW-0540">Nuclease</keyword>
<feature type="domain" description="Restriction endonuclease type IV Mrr" evidence="3">
    <location>
        <begin position="288"/>
        <end position="395"/>
    </location>
</feature>
<dbReference type="PANTHER" id="PTHR30015:SF6">
    <property type="entry name" value="SLL1429 PROTEIN"/>
    <property type="match status" value="1"/>
</dbReference>
<dbReference type="KEGG" id="mmob:F6R98_11235"/>
<protein>
    <submittedName>
        <fullName evidence="4">Restriction endonuclease</fullName>
    </submittedName>
</protein>
<dbReference type="SUPFAM" id="SSF52980">
    <property type="entry name" value="Restriction endonuclease-like"/>
    <property type="match status" value="1"/>
</dbReference>
<evidence type="ECO:0000259" key="3">
    <source>
        <dbReference type="Pfam" id="PF04471"/>
    </source>
</evidence>
<name>A0A5Q0BLM6_9GAMM</name>
<evidence type="ECO:0000313" key="5">
    <source>
        <dbReference type="Proteomes" id="UP000325755"/>
    </source>
</evidence>
<sequence length="400" mass="44975">MCILRCIRPVIVILFFSGIANNANAEWAGDLGRGIEALVTNSKCSDDTFLLQGYNYQLYISIPLSRLKKPADSWFVTENRAITVVGCWLEKEGAAILHAKTRRKKDNKIDELDIDLNDGTWRKIDNEKSQLNSFEGAYLESHRYSVKKNTDVSADKERGSSGIMSTIILLVVAFFLGKLLFNQYMRYATAKRFRQALEYQFIKSKQIINDHAQELSIRRNQLTIKGNYGLVDNSKWLKEIELFVSNVLHPVVGDIDTYSINYTRVREEIDRVTSNFKDSATTYAEKVSSISPTAYEELVAELLRDNDWNARTTSTTGDQGIDVIAEKNGLKVVIQCKLYTNPVGNSAVQEIIAGKAFENAHFAAVVSNAQFTRAAQQLASSTGVFLLHHDQLSKLESMCA</sequence>
<dbReference type="OrthoDB" id="9797274at2"/>
<dbReference type="InterPro" id="IPR011335">
    <property type="entry name" value="Restrct_endonuc-II-like"/>
</dbReference>
<reference evidence="4 5" key="1">
    <citation type="submission" date="2019-09" db="EMBL/GenBank/DDBJ databases">
        <title>Ecophysiology of the spiral-shaped methanotroph Methylospira mobilis as revealed by the complete genome sequence.</title>
        <authorList>
            <person name="Oshkin I.Y."/>
            <person name="Dedysh S.N."/>
            <person name="Miroshnikov K."/>
            <person name="Danilova O.V."/>
            <person name="Hakobyan A."/>
            <person name="Liesack W."/>
        </authorList>
    </citation>
    <scope>NUCLEOTIDE SEQUENCE [LARGE SCALE GENOMIC DNA]</scope>
    <source>
        <strain evidence="4 5">Shm1</strain>
    </source>
</reference>